<proteinExistence type="predicted"/>
<accession>A0A6T8BBK0</accession>
<dbReference type="Pfam" id="PF01754">
    <property type="entry name" value="zf-A20"/>
    <property type="match status" value="1"/>
</dbReference>
<dbReference type="SUPFAM" id="SSF57716">
    <property type="entry name" value="Glucocorticoid receptor-like (DNA-binding domain)"/>
    <property type="match status" value="1"/>
</dbReference>
<keyword evidence="1" id="KW-0479">Metal-binding</keyword>
<dbReference type="FunFam" id="4.10.1110.10:FF:000001">
    <property type="entry name" value="Zinc finger AN1-type containing 6"/>
    <property type="match status" value="1"/>
</dbReference>
<evidence type="ECO:0000256" key="2">
    <source>
        <dbReference type="ARBA" id="ARBA00022771"/>
    </source>
</evidence>
<dbReference type="EMBL" id="HBEZ01044669">
    <property type="protein sequence ID" value="CAD8646893.1"/>
    <property type="molecule type" value="Transcribed_RNA"/>
</dbReference>
<dbReference type="SMART" id="SM00259">
    <property type="entry name" value="ZnF_A20"/>
    <property type="match status" value="1"/>
</dbReference>
<keyword evidence="3" id="KW-0862">Zinc</keyword>
<name>A0A6T8BBK0_9CRYP</name>
<dbReference type="InterPro" id="IPR000058">
    <property type="entry name" value="Znf_AN1"/>
</dbReference>
<evidence type="ECO:0000256" key="4">
    <source>
        <dbReference type="PROSITE-ProRule" id="PRU00449"/>
    </source>
</evidence>
<feature type="compositionally biased region" description="Low complexity" evidence="5">
    <location>
        <begin position="49"/>
        <end position="67"/>
    </location>
</feature>
<dbReference type="Gene3D" id="4.10.1110.10">
    <property type="entry name" value="AN1-like Zinc finger"/>
    <property type="match status" value="1"/>
</dbReference>
<evidence type="ECO:0000256" key="3">
    <source>
        <dbReference type="ARBA" id="ARBA00022833"/>
    </source>
</evidence>
<dbReference type="InterPro" id="IPR050652">
    <property type="entry name" value="AN1_A20_ZnFinger"/>
</dbReference>
<dbReference type="PROSITE" id="PS51036">
    <property type="entry name" value="ZF_A20"/>
    <property type="match status" value="1"/>
</dbReference>
<gene>
    <name evidence="8" type="ORF">CCUR1050_LOCUS24578</name>
    <name evidence="9" type="ORF">CCUR1050_LOCUS24580</name>
</gene>
<dbReference type="GO" id="GO:0003677">
    <property type="term" value="F:DNA binding"/>
    <property type="evidence" value="ECO:0007669"/>
    <property type="project" value="InterPro"/>
</dbReference>
<feature type="domain" description="A20-type" evidence="6">
    <location>
        <begin position="8"/>
        <end position="42"/>
    </location>
</feature>
<dbReference type="InterPro" id="IPR035896">
    <property type="entry name" value="AN1-like_Znf"/>
</dbReference>
<dbReference type="PROSITE" id="PS51039">
    <property type="entry name" value="ZF_AN1"/>
    <property type="match status" value="1"/>
</dbReference>
<evidence type="ECO:0008006" key="10">
    <source>
        <dbReference type="Google" id="ProtNLM"/>
    </source>
</evidence>
<evidence type="ECO:0000256" key="1">
    <source>
        <dbReference type="ARBA" id="ARBA00022723"/>
    </source>
</evidence>
<dbReference type="PANTHER" id="PTHR10634">
    <property type="entry name" value="AN1-TYPE ZINC FINGER PROTEIN"/>
    <property type="match status" value="1"/>
</dbReference>
<feature type="domain" description="AN1-type" evidence="7">
    <location>
        <begin position="137"/>
        <end position="183"/>
    </location>
</feature>
<dbReference type="Pfam" id="PF01428">
    <property type="entry name" value="zf-AN1"/>
    <property type="match status" value="1"/>
</dbReference>
<dbReference type="SUPFAM" id="SSF118310">
    <property type="entry name" value="AN1-like Zinc finger"/>
    <property type="match status" value="1"/>
</dbReference>
<feature type="region of interest" description="Disordered" evidence="5">
    <location>
        <begin position="117"/>
        <end position="139"/>
    </location>
</feature>
<dbReference type="EMBL" id="HBEZ01044672">
    <property type="protein sequence ID" value="CAD8646895.1"/>
    <property type="molecule type" value="Transcribed_RNA"/>
</dbReference>
<sequence length="202" mass="20816">MDSAMCKSNDSSLCAGGCGFFGSAPLNNMCSVCFKRSFGEDEFKLRLQSSAAPSPAPSSPSQTAAPESALNPAVALDLASTATACAVLAEGVSSATSKMSETFFDFPAVVAQSTTSDQRADAASAGGEVDTPAAKPAKTTNRCTTCSRKVGLTGFGCRCGGTFCSTHRYSDRHECSFDYKAAGRDALTAANPVVIAERVARF</sequence>
<feature type="region of interest" description="Disordered" evidence="5">
    <location>
        <begin position="48"/>
        <end position="67"/>
    </location>
</feature>
<dbReference type="SMART" id="SM00154">
    <property type="entry name" value="ZnF_AN1"/>
    <property type="match status" value="1"/>
</dbReference>
<reference evidence="8" key="1">
    <citation type="submission" date="2021-01" db="EMBL/GenBank/DDBJ databases">
        <authorList>
            <person name="Corre E."/>
            <person name="Pelletier E."/>
            <person name="Niang G."/>
            <person name="Scheremetjew M."/>
            <person name="Finn R."/>
            <person name="Kale V."/>
            <person name="Holt S."/>
            <person name="Cochrane G."/>
            <person name="Meng A."/>
            <person name="Brown T."/>
            <person name="Cohen L."/>
        </authorList>
    </citation>
    <scope>NUCLEOTIDE SEQUENCE</scope>
    <source>
        <strain evidence="8">CCAP979/52</strain>
    </source>
</reference>
<dbReference type="AlphaFoldDB" id="A0A6T8BBK0"/>
<keyword evidence="2 4" id="KW-0863">Zinc-finger</keyword>
<dbReference type="Gene3D" id="1.20.5.4770">
    <property type="match status" value="1"/>
</dbReference>
<dbReference type="GO" id="GO:0008270">
    <property type="term" value="F:zinc ion binding"/>
    <property type="evidence" value="ECO:0007669"/>
    <property type="project" value="UniProtKB-KW"/>
</dbReference>
<evidence type="ECO:0000313" key="9">
    <source>
        <dbReference type="EMBL" id="CAD8646895.1"/>
    </source>
</evidence>
<evidence type="ECO:0000259" key="7">
    <source>
        <dbReference type="PROSITE" id="PS51039"/>
    </source>
</evidence>
<dbReference type="PANTHER" id="PTHR10634:SF142">
    <property type="entry name" value="ZINC FINGER A20 AND AN1 DOMAIN-CONTAINING STRESS-ASSOCIATED PROTEIN 2"/>
    <property type="match status" value="1"/>
</dbReference>
<organism evidence="8">
    <name type="scientific">Cryptomonas curvata</name>
    <dbReference type="NCBI Taxonomy" id="233186"/>
    <lineage>
        <taxon>Eukaryota</taxon>
        <taxon>Cryptophyceae</taxon>
        <taxon>Cryptomonadales</taxon>
        <taxon>Cryptomonadaceae</taxon>
        <taxon>Cryptomonas</taxon>
    </lineage>
</organism>
<evidence type="ECO:0000259" key="6">
    <source>
        <dbReference type="PROSITE" id="PS51036"/>
    </source>
</evidence>
<evidence type="ECO:0000256" key="5">
    <source>
        <dbReference type="SAM" id="MobiDB-lite"/>
    </source>
</evidence>
<evidence type="ECO:0000313" key="8">
    <source>
        <dbReference type="EMBL" id="CAD8646893.1"/>
    </source>
</evidence>
<dbReference type="InterPro" id="IPR002653">
    <property type="entry name" value="Znf_A20"/>
</dbReference>
<protein>
    <recommendedName>
        <fullName evidence="10">AN1-type domain-containing protein</fullName>
    </recommendedName>
</protein>